<gene>
    <name evidence="2" type="ORF">HUJ06_016139</name>
</gene>
<reference evidence="2 3" key="1">
    <citation type="journal article" date="2020" name="Mol. Biol. Evol.">
        <title>Distinct Expression and Methylation Patterns for Genes with Different Fates following a Single Whole-Genome Duplication in Flowering Plants.</title>
        <authorList>
            <person name="Shi T."/>
            <person name="Rahmani R.S."/>
            <person name="Gugger P.F."/>
            <person name="Wang M."/>
            <person name="Li H."/>
            <person name="Zhang Y."/>
            <person name="Li Z."/>
            <person name="Wang Q."/>
            <person name="Van de Peer Y."/>
            <person name="Marchal K."/>
            <person name="Chen J."/>
        </authorList>
    </citation>
    <scope>NUCLEOTIDE SEQUENCE [LARGE SCALE GENOMIC DNA]</scope>
    <source>
        <tissue evidence="2">Leaf</tissue>
    </source>
</reference>
<accession>A0A822ZFL3</accession>
<protein>
    <submittedName>
        <fullName evidence="2">Uncharacterized protein</fullName>
    </submittedName>
</protein>
<evidence type="ECO:0000256" key="1">
    <source>
        <dbReference type="SAM" id="MobiDB-lite"/>
    </source>
</evidence>
<proteinExistence type="predicted"/>
<name>A0A822ZFL3_NELNU</name>
<evidence type="ECO:0000313" key="2">
    <source>
        <dbReference type="EMBL" id="DAD41816.1"/>
    </source>
</evidence>
<organism evidence="2 3">
    <name type="scientific">Nelumbo nucifera</name>
    <name type="common">Sacred lotus</name>
    <dbReference type="NCBI Taxonomy" id="4432"/>
    <lineage>
        <taxon>Eukaryota</taxon>
        <taxon>Viridiplantae</taxon>
        <taxon>Streptophyta</taxon>
        <taxon>Embryophyta</taxon>
        <taxon>Tracheophyta</taxon>
        <taxon>Spermatophyta</taxon>
        <taxon>Magnoliopsida</taxon>
        <taxon>Proteales</taxon>
        <taxon>Nelumbonaceae</taxon>
        <taxon>Nelumbo</taxon>
    </lineage>
</organism>
<feature type="region of interest" description="Disordered" evidence="1">
    <location>
        <begin position="1"/>
        <end position="23"/>
    </location>
</feature>
<dbReference type="PANTHER" id="PTHR31029:SF4">
    <property type="entry name" value="CYCLIN-DEPENDENT KINASE-LIKE PROTEIN"/>
    <property type="match status" value="1"/>
</dbReference>
<comment type="caution">
    <text evidence="2">The sequence shown here is derived from an EMBL/GenBank/DDBJ whole genome shotgun (WGS) entry which is preliminary data.</text>
</comment>
<dbReference type="InterPro" id="IPR042316">
    <property type="entry name" value="IRKI-like"/>
</dbReference>
<keyword evidence="3" id="KW-1185">Reference proteome</keyword>
<dbReference type="PANTHER" id="PTHR31029">
    <property type="entry name" value="CYCLIN-DEPENDENT KINASE-LIKE PROTEIN"/>
    <property type="match status" value="1"/>
</dbReference>
<dbReference type="AlphaFoldDB" id="A0A822ZFL3"/>
<dbReference type="EMBL" id="DUZY01000005">
    <property type="protein sequence ID" value="DAD41816.1"/>
    <property type="molecule type" value="Genomic_DNA"/>
</dbReference>
<sequence length="264" mass="30396">MNNNTKPSSRKRPKTNDEDDCTVSCKKCRPTSHENISVIHININGFNKHPNASPNGLIKVVDFNRQGRAMEARHREPIAKAHSRHSEKRDEALQEDSQLKYSMSKLEKKFNKLEIYYHNLESGLELQQMGCRVYERISTLLQPYHVKVSFFKNPRSTLFQKSGSKRILNQIQKCTLLRGLTRDEVLNKGTKHFNEEFSQFSDRKMSEIGAMLGEELSMVRATIASILQCGEERMASSSVGLFRHPSLLVFRVDKGMRFIRSSFS</sequence>
<dbReference type="Proteomes" id="UP000607653">
    <property type="component" value="Unassembled WGS sequence"/>
</dbReference>
<evidence type="ECO:0000313" key="3">
    <source>
        <dbReference type="Proteomes" id="UP000607653"/>
    </source>
</evidence>